<dbReference type="RefSeq" id="WP_173197159.1">
    <property type="nucleotide sequence ID" value="NZ_JABFCX010000002.1"/>
</dbReference>
<sequence>MSSDKPASQSPLEEAMAKIARPDFGAINAPTPPAPDLSAAAERRETGKVIPATGFGDAKPRRRASDRSGDLSRFPHSDADFARFEERFGMGPGQRTAFDSAFRIVRTNVLQRLKDSGGQIVGITSPTARNGKTVCSIHLARACARRPEQTTVLADLNLQRPLLAGYLDARDFRSGIGFFRGEGRAEDYLTRVAGSNLLLFLSDRATSQSAELLASKRLGHALGAFRDVGPNTVVVVNLPPILGSDDVLTIMPELDGVVLVAEAGQSAFGEVEEAARLIPKEKLLCAILNKAKGVESAETAD</sequence>
<proteinExistence type="predicted"/>
<evidence type="ECO:0000256" key="1">
    <source>
        <dbReference type="SAM" id="MobiDB-lite"/>
    </source>
</evidence>
<feature type="compositionally biased region" description="Basic and acidic residues" evidence="1">
    <location>
        <begin position="63"/>
        <end position="74"/>
    </location>
</feature>
<comment type="caution">
    <text evidence="2">The sequence shown here is derived from an EMBL/GenBank/DDBJ whole genome shotgun (WGS) entry which is preliminary data.</text>
</comment>
<accession>A0A7Y3W4J4</accession>
<dbReference type="Gene3D" id="3.40.50.300">
    <property type="entry name" value="P-loop containing nucleotide triphosphate hydrolases"/>
    <property type="match status" value="1"/>
</dbReference>
<dbReference type="Proteomes" id="UP000536835">
    <property type="component" value="Unassembled WGS sequence"/>
</dbReference>
<gene>
    <name evidence="2" type="ORF">HK107_04580</name>
</gene>
<dbReference type="InterPro" id="IPR050445">
    <property type="entry name" value="Bact_polysacc_biosynth/exp"/>
</dbReference>
<name>A0A7Y3W4J4_9PROT</name>
<dbReference type="GO" id="GO:0005886">
    <property type="term" value="C:plasma membrane"/>
    <property type="evidence" value="ECO:0007669"/>
    <property type="project" value="TreeGrafter"/>
</dbReference>
<keyword evidence="3" id="KW-1185">Reference proteome</keyword>
<dbReference type="PANTHER" id="PTHR32309:SF13">
    <property type="entry name" value="FERRIC ENTEROBACTIN TRANSPORT PROTEIN FEPE"/>
    <property type="match status" value="1"/>
</dbReference>
<dbReference type="InterPro" id="IPR027417">
    <property type="entry name" value="P-loop_NTPase"/>
</dbReference>
<dbReference type="AlphaFoldDB" id="A0A7Y3W4J4"/>
<feature type="region of interest" description="Disordered" evidence="1">
    <location>
        <begin position="1"/>
        <end position="74"/>
    </location>
</feature>
<reference evidence="2 3" key="1">
    <citation type="submission" date="2020-05" db="EMBL/GenBank/DDBJ databases">
        <title>Parvularcula mediterraneae sp. nov., isolated from polypropylene straw from shallow seawater of the seashore of Laganas in Zakynthos island, Greece.</title>
        <authorList>
            <person name="Szabo I."/>
            <person name="Al-Omari J."/>
            <person name="Rado J."/>
            <person name="Szerdahelyi G.S."/>
        </authorList>
    </citation>
    <scope>NUCLEOTIDE SEQUENCE [LARGE SCALE GENOMIC DNA]</scope>
    <source>
        <strain evidence="2 3">ZS-1/3</strain>
    </source>
</reference>
<protein>
    <submittedName>
        <fullName evidence="2">Uncharacterized protein</fullName>
    </submittedName>
</protein>
<dbReference type="GO" id="GO:0004713">
    <property type="term" value="F:protein tyrosine kinase activity"/>
    <property type="evidence" value="ECO:0007669"/>
    <property type="project" value="TreeGrafter"/>
</dbReference>
<evidence type="ECO:0000313" key="3">
    <source>
        <dbReference type="Proteomes" id="UP000536835"/>
    </source>
</evidence>
<dbReference type="SUPFAM" id="SSF52540">
    <property type="entry name" value="P-loop containing nucleoside triphosphate hydrolases"/>
    <property type="match status" value="1"/>
</dbReference>
<dbReference type="EMBL" id="JABFCX010000002">
    <property type="protein sequence ID" value="NNU15594.1"/>
    <property type="molecule type" value="Genomic_DNA"/>
</dbReference>
<dbReference type="PANTHER" id="PTHR32309">
    <property type="entry name" value="TYROSINE-PROTEIN KINASE"/>
    <property type="match status" value="1"/>
</dbReference>
<feature type="compositionally biased region" description="Polar residues" evidence="1">
    <location>
        <begin position="1"/>
        <end position="11"/>
    </location>
</feature>
<evidence type="ECO:0000313" key="2">
    <source>
        <dbReference type="EMBL" id="NNU15594.1"/>
    </source>
</evidence>
<organism evidence="2 3">
    <name type="scientific">Parvularcula mediterranea</name>
    <dbReference type="NCBI Taxonomy" id="2732508"/>
    <lineage>
        <taxon>Bacteria</taxon>
        <taxon>Pseudomonadati</taxon>
        <taxon>Pseudomonadota</taxon>
        <taxon>Alphaproteobacteria</taxon>
        <taxon>Parvularculales</taxon>
        <taxon>Parvularculaceae</taxon>
        <taxon>Parvularcula</taxon>
    </lineage>
</organism>